<evidence type="ECO:0000313" key="1">
    <source>
        <dbReference type="EMBL" id="KAI3780413.1"/>
    </source>
</evidence>
<gene>
    <name evidence="1" type="ORF">L2E82_10394</name>
</gene>
<comment type="caution">
    <text evidence="1">The sequence shown here is derived from an EMBL/GenBank/DDBJ whole genome shotgun (WGS) entry which is preliminary data.</text>
</comment>
<reference evidence="2" key="1">
    <citation type="journal article" date="2022" name="Mol. Ecol. Resour.">
        <title>The genomes of chicory, endive, great burdock and yacon provide insights into Asteraceae palaeo-polyploidization history and plant inulin production.</title>
        <authorList>
            <person name="Fan W."/>
            <person name="Wang S."/>
            <person name="Wang H."/>
            <person name="Wang A."/>
            <person name="Jiang F."/>
            <person name="Liu H."/>
            <person name="Zhao H."/>
            <person name="Xu D."/>
            <person name="Zhang Y."/>
        </authorList>
    </citation>
    <scope>NUCLEOTIDE SEQUENCE [LARGE SCALE GENOMIC DNA]</scope>
    <source>
        <strain evidence="2">cv. Punajuju</strain>
    </source>
</reference>
<dbReference type="Proteomes" id="UP001055811">
    <property type="component" value="Linkage Group LG02"/>
</dbReference>
<evidence type="ECO:0000313" key="2">
    <source>
        <dbReference type="Proteomes" id="UP001055811"/>
    </source>
</evidence>
<protein>
    <submittedName>
        <fullName evidence="1">Uncharacterized protein</fullName>
    </submittedName>
</protein>
<name>A0ACB9GAA9_CICIN</name>
<organism evidence="1 2">
    <name type="scientific">Cichorium intybus</name>
    <name type="common">Chicory</name>
    <dbReference type="NCBI Taxonomy" id="13427"/>
    <lineage>
        <taxon>Eukaryota</taxon>
        <taxon>Viridiplantae</taxon>
        <taxon>Streptophyta</taxon>
        <taxon>Embryophyta</taxon>
        <taxon>Tracheophyta</taxon>
        <taxon>Spermatophyta</taxon>
        <taxon>Magnoliopsida</taxon>
        <taxon>eudicotyledons</taxon>
        <taxon>Gunneridae</taxon>
        <taxon>Pentapetalae</taxon>
        <taxon>asterids</taxon>
        <taxon>campanulids</taxon>
        <taxon>Asterales</taxon>
        <taxon>Asteraceae</taxon>
        <taxon>Cichorioideae</taxon>
        <taxon>Cichorieae</taxon>
        <taxon>Cichoriinae</taxon>
        <taxon>Cichorium</taxon>
    </lineage>
</organism>
<dbReference type="EMBL" id="CM042010">
    <property type="protein sequence ID" value="KAI3780413.1"/>
    <property type="molecule type" value="Genomic_DNA"/>
</dbReference>
<sequence length="79" mass="8912">MEEERQKLEVAESNPKKVKSVNITRGLRFDGVDVERGRPSICCWNASTMRLREDLEVASGGFGMGVIQDIIGREETQEE</sequence>
<accession>A0ACB9GAA9</accession>
<keyword evidence="2" id="KW-1185">Reference proteome</keyword>
<proteinExistence type="predicted"/>
<reference evidence="1 2" key="2">
    <citation type="journal article" date="2022" name="Mol. Ecol. Resour.">
        <title>The genomes of chicory, endive, great burdock and yacon provide insights into Asteraceae paleo-polyploidization history and plant inulin production.</title>
        <authorList>
            <person name="Fan W."/>
            <person name="Wang S."/>
            <person name="Wang H."/>
            <person name="Wang A."/>
            <person name="Jiang F."/>
            <person name="Liu H."/>
            <person name="Zhao H."/>
            <person name="Xu D."/>
            <person name="Zhang Y."/>
        </authorList>
    </citation>
    <scope>NUCLEOTIDE SEQUENCE [LARGE SCALE GENOMIC DNA]</scope>
    <source>
        <strain evidence="2">cv. Punajuju</strain>
        <tissue evidence="1">Leaves</tissue>
    </source>
</reference>